<accession>A0A109XXN1</accession>
<protein>
    <submittedName>
        <fullName evidence="2">Serine hydrolase</fullName>
    </submittedName>
</protein>
<evidence type="ECO:0000313" key="2">
    <source>
        <dbReference type="EMBL" id="AMG38780.1"/>
    </source>
</evidence>
<dbReference type="PANTHER" id="PTHR43283">
    <property type="entry name" value="BETA-LACTAMASE-RELATED"/>
    <property type="match status" value="1"/>
</dbReference>
<sequence length="498" mass="54117">MSAPLDAVSPAQDSKARHDGLCRKTASAAGVDPDAVIGFLDDVEQAGLDLHGFMLFRDGAVAAEGWRWPYAAHRPRNLHSVAKSFTASAIGLAVQEGLLRLDAPVIGFFPEFAEEARQPGLEAMTVEHLLTMSVGHESETSGAVWRGIKTSWVREFFKIPLAYAPGERFVYTSAASYLLSAILTRLTGQTMHDYLKPRLFEPLGIAGEAWDVGPDGVNPGGNGLVATTADLLKLGILHLQDGAWQGRQVLPPDWVRAATRAQGPSAGYGYQWWVYDDATYAAIGKFVQMVRVYPEHGAVLAVIGAMKGSSRLVPHMNAHFPAAFGVSSPDAAKDERLAARLAAWQHEEAAAPWKSPFQAAGLPAQPPRRLRFTAADNAQGITGIELDLSAEGCRFTLTDADGRHAIMAGWDRWIEGVTDMPGRDLHHGYHIPDCVVVARAAWLDERRLHMTWILPETAFRDTLLCEIDGDTLRYTRTVNINSGALGYDTVVARADHAA</sequence>
<dbReference type="EMBL" id="CP014060">
    <property type="protein sequence ID" value="AMG38780.1"/>
    <property type="molecule type" value="Genomic_DNA"/>
</dbReference>
<dbReference type="Gene3D" id="3.40.710.10">
    <property type="entry name" value="DD-peptidase/beta-lactamase superfamily"/>
    <property type="match status" value="1"/>
</dbReference>
<dbReference type="InterPro" id="IPR012338">
    <property type="entry name" value="Beta-lactam/transpept-like"/>
</dbReference>
<dbReference type="Pfam" id="PF00144">
    <property type="entry name" value="Beta-lactamase"/>
    <property type="match status" value="1"/>
</dbReference>
<keyword evidence="2" id="KW-0378">Hydrolase</keyword>
<dbReference type="InterPro" id="IPR001466">
    <property type="entry name" value="Beta-lactam-related"/>
</dbReference>
<dbReference type="RefSeq" id="WP_061073399.1">
    <property type="nucleotide sequence ID" value="NZ_CP014060.2"/>
</dbReference>
<evidence type="ECO:0000313" key="3">
    <source>
        <dbReference type="Proteomes" id="UP000060602"/>
    </source>
</evidence>
<name>A0A109XXN1_ALCXX</name>
<dbReference type="PANTHER" id="PTHR43283:SF7">
    <property type="entry name" value="BETA-LACTAMASE-RELATED DOMAIN-CONTAINING PROTEIN"/>
    <property type="match status" value="1"/>
</dbReference>
<dbReference type="AlphaFoldDB" id="A0A109XXN1"/>
<gene>
    <name evidence="2" type="ORF">AL504_23765</name>
</gene>
<dbReference type="Proteomes" id="UP000060602">
    <property type="component" value="Chromosome"/>
</dbReference>
<proteinExistence type="predicted"/>
<reference evidence="3" key="1">
    <citation type="submission" date="2015-12" db="EMBL/GenBank/DDBJ databases">
        <title>FDA dAtabase for Regulatory Grade micrObial Sequences (FDA-ARGOS): Supporting development and validation of Infectious Disease Dx tests.</title>
        <authorList>
            <person name="Case J."/>
            <person name="Tallon L."/>
            <person name="Sadzewicz L."/>
            <person name="Sengamalay N."/>
            <person name="Ott S."/>
            <person name="Godinez A."/>
            <person name="Nagaraj S."/>
            <person name="Nadendla S."/>
            <person name="Sichtig H."/>
        </authorList>
    </citation>
    <scope>NUCLEOTIDE SEQUENCE [LARGE SCALE GENOMIC DNA]</scope>
    <source>
        <strain evidence="3">FDAARGOS_147</strain>
    </source>
</reference>
<dbReference type="GO" id="GO:0016787">
    <property type="term" value="F:hydrolase activity"/>
    <property type="evidence" value="ECO:0007669"/>
    <property type="project" value="UniProtKB-KW"/>
</dbReference>
<evidence type="ECO:0000259" key="1">
    <source>
        <dbReference type="Pfam" id="PF00144"/>
    </source>
</evidence>
<feature type="domain" description="Beta-lactamase-related" evidence="1">
    <location>
        <begin position="53"/>
        <end position="302"/>
    </location>
</feature>
<organism evidence="2 3">
    <name type="scientific">Alcaligenes xylosoxydans xylosoxydans</name>
    <name type="common">Achromobacter xylosoxidans</name>
    <dbReference type="NCBI Taxonomy" id="85698"/>
    <lineage>
        <taxon>Bacteria</taxon>
        <taxon>Pseudomonadati</taxon>
        <taxon>Pseudomonadota</taxon>
        <taxon>Betaproteobacteria</taxon>
        <taxon>Burkholderiales</taxon>
        <taxon>Alcaligenaceae</taxon>
        <taxon>Achromobacter</taxon>
    </lineage>
</organism>
<dbReference type="SUPFAM" id="SSF56601">
    <property type="entry name" value="beta-lactamase/transpeptidase-like"/>
    <property type="match status" value="1"/>
</dbReference>
<dbReference type="InterPro" id="IPR050789">
    <property type="entry name" value="Diverse_Enzym_Activities"/>
</dbReference>